<keyword evidence="2" id="KW-0964">Secreted</keyword>
<dbReference type="OMA" id="YTERCAL"/>
<feature type="compositionally biased region" description="Polar residues" evidence="8">
    <location>
        <begin position="137"/>
        <end position="152"/>
    </location>
</feature>
<feature type="region of interest" description="Disordered" evidence="8">
    <location>
        <begin position="125"/>
        <end position="179"/>
    </location>
</feature>
<dbReference type="Gene3D" id="4.10.800.10">
    <property type="entry name" value="Thyroglobulin type-1"/>
    <property type="match status" value="1"/>
</dbReference>
<organism evidence="12 13">
    <name type="scientific">Chiloscyllium punctatum</name>
    <name type="common">Brownbanded bambooshark</name>
    <name type="synonym">Hemiscyllium punctatum</name>
    <dbReference type="NCBI Taxonomy" id="137246"/>
    <lineage>
        <taxon>Eukaryota</taxon>
        <taxon>Metazoa</taxon>
        <taxon>Chordata</taxon>
        <taxon>Craniata</taxon>
        <taxon>Vertebrata</taxon>
        <taxon>Chondrichthyes</taxon>
        <taxon>Elasmobranchii</taxon>
        <taxon>Galeomorphii</taxon>
        <taxon>Galeoidea</taxon>
        <taxon>Orectolobiformes</taxon>
        <taxon>Hemiscylliidae</taxon>
        <taxon>Chiloscyllium</taxon>
    </lineage>
</organism>
<dbReference type="PANTHER" id="PTHR11551:SF13">
    <property type="entry name" value="INSULIN-LIKE GROWTH FACTOR-BINDING PROTEIN 2"/>
    <property type="match status" value="1"/>
</dbReference>
<evidence type="ECO:0000313" key="12">
    <source>
        <dbReference type="EMBL" id="GCC20813.1"/>
    </source>
</evidence>
<dbReference type="InterPro" id="IPR022321">
    <property type="entry name" value="IGFBP_1-6_chordata"/>
</dbReference>
<dbReference type="InterPro" id="IPR017891">
    <property type="entry name" value="Insulin_GF-bd_Cys-rich_CS"/>
</dbReference>
<dbReference type="InterPro" id="IPR000867">
    <property type="entry name" value="IGFBP-like"/>
</dbReference>
<comment type="caution">
    <text evidence="12">The sequence shown here is derived from an EMBL/GenBank/DDBJ whole genome shotgun (WGS) entry which is preliminary data.</text>
</comment>
<keyword evidence="3" id="KW-0597">Phosphoprotein</keyword>
<dbReference type="PANTHER" id="PTHR11551">
    <property type="entry name" value="INSULIN-LIKE GROWTH FACTOR BINDING PROTEIN"/>
    <property type="match status" value="1"/>
</dbReference>
<dbReference type="InterPro" id="IPR000716">
    <property type="entry name" value="Thyroglobulin_1"/>
</dbReference>
<dbReference type="SMART" id="SM00211">
    <property type="entry name" value="TY"/>
    <property type="match status" value="1"/>
</dbReference>
<evidence type="ECO:0000259" key="10">
    <source>
        <dbReference type="PROSITE" id="PS51162"/>
    </source>
</evidence>
<dbReference type="Pfam" id="PF00086">
    <property type="entry name" value="Thyroglobulin_1"/>
    <property type="match status" value="1"/>
</dbReference>
<dbReference type="FunFam" id="4.10.40.20:FF:000001">
    <property type="entry name" value="Insulin-like growth factor binding protein 5"/>
    <property type="match status" value="1"/>
</dbReference>
<evidence type="ECO:0000259" key="11">
    <source>
        <dbReference type="PROSITE" id="PS51323"/>
    </source>
</evidence>
<dbReference type="SUPFAM" id="SSF57184">
    <property type="entry name" value="Growth factor receptor domain"/>
    <property type="match status" value="1"/>
</dbReference>
<evidence type="ECO:0000256" key="6">
    <source>
        <dbReference type="ARBA" id="ARBA00023183"/>
    </source>
</evidence>
<keyword evidence="4 9" id="KW-0732">Signal</keyword>
<dbReference type="AlphaFoldDB" id="A0A401RRP9"/>
<dbReference type="Proteomes" id="UP000287033">
    <property type="component" value="Unassembled WGS sequence"/>
</dbReference>
<dbReference type="PROSITE" id="PS00222">
    <property type="entry name" value="IGFBP_N_1"/>
    <property type="match status" value="1"/>
</dbReference>
<name>A0A401RRP9_CHIPU</name>
<dbReference type="GO" id="GO:0031995">
    <property type="term" value="F:insulin-like growth factor II binding"/>
    <property type="evidence" value="ECO:0007669"/>
    <property type="project" value="TreeGrafter"/>
</dbReference>
<dbReference type="SUPFAM" id="SSF57610">
    <property type="entry name" value="Thyroglobulin type-1 domain"/>
    <property type="match status" value="1"/>
</dbReference>
<dbReference type="InterPro" id="IPR036857">
    <property type="entry name" value="Thyroglobulin_1_sf"/>
</dbReference>
<evidence type="ECO:0000256" key="3">
    <source>
        <dbReference type="ARBA" id="ARBA00022553"/>
    </source>
</evidence>
<dbReference type="OrthoDB" id="6068400at2759"/>
<evidence type="ECO:0000256" key="5">
    <source>
        <dbReference type="ARBA" id="ARBA00023157"/>
    </source>
</evidence>
<protein>
    <submittedName>
        <fullName evidence="12">Uncharacterized protein</fullName>
    </submittedName>
</protein>
<evidence type="ECO:0000256" key="7">
    <source>
        <dbReference type="PROSITE-ProRule" id="PRU00500"/>
    </source>
</evidence>
<reference evidence="12 13" key="1">
    <citation type="journal article" date="2018" name="Nat. Ecol. Evol.">
        <title>Shark genomes provide insights into elasmobranch evolution and the origin of vertebrates.</title>
        <authorList>
            <person name="Hara Y"/>
            <person name="Yamaguchi K"/>
            <person name="Onimaru K"/>
            <person name="Kadota M"/>
            <person name="Koyanagi M"/>
            <person name="Keeley SD"/>
            <person name="Tatsumi K"/>
            <person name="Tanaka K"/>
            <person name="Motone F"/>
            <person name="Kageyama Y"/>
            <person name="Nozu R"/>
            <person name="Adachi N"/>
            <person name="Nishimura O"/>
            <person name="Nakagawa R"/>
            <person name="Tanegashima C"/>
            <person name="Kiyatake I"/>
            <person name="Matsumoto R"/>
            <person name="Murakumo K"/>
            <person name="Nishida K"/>
            <person name="Terakita A"/>
            <person name="Kuratani S"/>
            <person name="Sato K"/>
            <person name="Hyodo S Kuraku.S."/>
        </authorList>
    </citation>
    <scope>NUCLEOTIDE SEQUENCE [LARGE SCALE GENOMIC DNA]</scope>
</reference>
<dbReference type="PROSITE" id="PS51162">
    <property type="entry name" value="THYROGLOBULIN_1_2"/>
    <property type="match status" value="1"/>
</dbReference>
<proteinExistence type="predicted"/>
<feature type="domain" description="Thyroglobulin type-1" evidence="10">
    <location>
        <begin position="180"/>
        <end position="254"/>
    </location>
</feature>
<feature type="compositionally biased region" description="Polar residues" evidence="8">
    <location>
        <begin position="161"/>
        <end position="175"/>
    </location>
</feature>
<comment type="caution">
    <text evidence="7">Lacks conserved residue(s) required for the propagation of feature annotation.</text>
</comment>
<evidence type="ECO:0000256" key="2">
    <source>
        <dbReference type="ARBA" id="ARBA00022525"/>
    </source>
</evidence>
<feature type="disulfide bond" evidence="7">
    <location>
        <begin position="234"/>
        <end position="254"/>
    </location>
</feature>
<evidence type="ECO:0000256" key="9">
    <source>
        <dbReference type="SAM" id="SignalP"/>
    </source>
</evidence>
<sequence>MFRICVLLACFGVPGRLGALGAMIECAPCNKQALSACHPPRGCELVKESGCGCCLTCALAEGAACGVYTESCASGLRCVPRSGDKAPLQALLQGRAVCRSLKRRNQVQREGKLLDGGEKYSLAKKEHSGKNHGLQLANPSQHLTPKPQQGNHHSPKGTVHTIVNPSKVPSVTTPVADSEYGPCRREMESILQDLKPEFFRSPEDIYIPNCDKQGFYRSKQCKPSRGRKRGHCWCVDKYGHSLPGLLSRKRPVSCVQSSSSEEVGS</sequence>
<keyword evidence="13" id="KW-1185">Reference proteome</keyword>
<keyword evidence="5 7" id="KW-1015">Disulfide bond</keyword>
<keyword evidence="6" id="KW-0340">Growth factor binding</keyword>
<dbReference type="SMART" id="SM00121">
    <property type="entry name" value="IB"/>
    <property type="match status" value="1"/>
</dbReference>
<dbReference type="PROSITE" id="PS51323">
    <property type="entry name" value="IGFBP_N_2"/>
    <property type="match status" value="1"/>
</dbReference>
<dbReference type="GO" id="GO:0005615">
    <property type="term" value="C:extracellular space"/>
    <property type="evidence" value="ECO:0007669"/>
    <property type="project" value="TreeGrafter"/>
</dbReference>
<feature type="chain" id="PRO_5019373964" evidence="9">
    <location>
        <begin position="19"/>
        <end position="265"/>
    </location>
</feature>
<dbReference type="CDD" id="cd00191">
    <property type="entry name" value="TY"/>
    <property type="match status" value="1"/>
</dbReference>
<comment type="subcellular location">
    <subcellularLocation>
        <location evidence="1">Secreted</location>
    </subcellularLocation>
</comment>
<evidence type="ECO:0000313" key="13">
    <source>
        <dbReference type="Proteomes" id="UP000287033"/>
    </source>
</evidence>
<accession>A0A401RRP9</accession>
<dbReference type="PRINTS" id="PR01976">
    <property type="entry name" value="IGFBPFAMILY"/>
</dbReference>
<evidence type="ECO:0000256" key="1">
    <source>
        <dbReference type="ARBA" id="ARBA00004613"/>
    </source>
</evidence>
<dbReference type="FunFam" id="4.10.800.10:FF:000005">
    <property type="entry name" value="Putative insulin-like growth factor-binding protein 5"/>
    <property type="match status" value="1"/>
</dbReference>
<dbReference type="GO" id="GO:0043567">
    <property type="term" value="P:regulation of insulin-like growth factor receptor signaling pathway"/>
    <property type="evidence" value="ECO:0007669"/>
    <property type="project" value="TreeGrafter"/>
</dbReference>
<feature type="domain" description="IGFBP N-terminal" evidence="11">
    <location>
        <begin position="22"/>
        <end position="101"/>
    </location>
</feature>
<feature type="signal peptide" evidence="9">
    <location>
        <begin position="1"/>
        <end position="18"/>
    </location>
</feature>
<gene>
    <name evidence="12" type="ORF">chiPu_0019381</name>
</gene>
<dbReference type="Pfam" id="PF00219">
    <property type="entry name" value="IGFBP"/>
    <property type="match status" value="1"/>
</dbReference>
<evidence type="ECO:0000256" key="8">
    <source>
        <dbReference type="SAM" id="MobiDB-lite"/>
    </source>
</evidence>
<dbReference type="GO" id="GO:0031994">
    <property type="term" value="F:insulin-like growth factor I binding"/>
    <property type="evidence" value="ECO:0007669"/>
    <property type="project" value="TreeGrafter"/>
</dbReference>
<evidence type="ECO:0000256" key="4">
    <source>
        <dbReference type="ARBA" id="ARBA00022729"/>
    </source>
</evidence>
<dbReference type="Gene3D" id="4.10.40.20">
    <property type="match status" value="1"/>
</dbReference>
<dbReference type="PROSITE" id="PS00484">
    <property type="entry name" value="THYROGLOBULIN_1_1"/>
    <property type="match status" value="1"/>
</dbReference>
<dbReference type="EMBL" id="BEZZ01001956">
    <property type="protein sequence ID" value="GCC20813.1"/>
    <property type="molecule type" value="Genomic_DNA"/>
</dbReference>
<dbReference type="InterPro" id="IPR009030">
    <property type="entry name" value="Growth_fac_rcpt_cys_sf"/>
</dbReference>